<dbReference type="PANTHER" id="PTHR12358:SF106">
    <property type="entry name" value="LIPID KINASE YEGS"/>
    <property type="match status" value="1"/>
</dbReference>
<dbReference type="RefSeq" id="WP_210062227.1">
    <property type="nucleotide sequence ID" value="NZ_JAGGLJ010000026.1"/>
</dbReference>
<dbReference type="NCBIfam" id="TIGR00147">
    <property type="entry name" value="YegS/Rv2252/BmrU family lipid kinase"/>
    <property type="match status" value="1"/>
</dbReference>
<evidence type="ECO:0000256" key="2">
    <source>
        <dbReference type="ARBA" id="ARBA00005983"/>
    </source>
</evidence>
<evidence type="ECO:0000256" key="5">
    <source>
        <dbReference type="ARBA" id="ARBA00022723"/>
    </source>
</evidence>
<evidence type="ECO:0000256" key="3">
    <source>
        <dbReference type="ARBA" id="ARBA00022516"/>
    </source>
</evidence>
<sequence length="300" mass="33385">MKKIKIIANPKSGREQALTKINQLINLFSEDGYKIDLRFTKKRNDGMIFAEEDEGEDLIICYGGDGTLNEVVNGIYHRNRKVPLAILAGGTVNDFATFLDLPTNIRDFYDMIKANNQIDVDLGMAGERVFANVAAAGLLTEVAYTVSDDLKSKIGRMAYYFEGIKEFARLRQMDDRDLIKAKIKSEELESEEEIHMFLVANSASVGGFKKIAPKAEVYDGYLDVVILKGITSGEVLEIAPSILSGKHIDHNKIIYLKTKEITIETDKKLVVDVDGEKAGELPMTFKVLDKALKLIVRGGD</sequence>
<comment type="caution">
    <text evidence="14">The sequence shown here is derived from an EMBL/GenBank/DDBJ whole genome shotgun (WGS) entry which is preliminary data.</text>
</comment>
<comment type="cofactor">
    <cofactor evidence="1">
        <name>Mg(2+)</name>
        <dbReference type="ChEBI" id="CHEBI:18420"/>
    </cofactor>
</comment>
<gene>
    <name evidence="14" type="ORF">J2Z71_001736</name>
</gene>
<keyword evidence="9" id="KW-0460">Magnesium</keyword>
<proteinExistence type="inferred from homology"/>
<evidence type="ECO:0000256" key="1">
    <source>
        <dbReference type="ARBA" id="ARBA00001946"/>
    </source>
</evidence>
<reference evidence="14 15" key="1">
    <citation type="submission" date="2021-03" db="EMBL/GenBank/DDBJ databases">
        <title>Genomic Encyclopedia of Type Strains, Phase IV (KMG-IV): sequencing the most valuable type-strain genomes for metagenomic binning, comparative biology and taxonomic classification.</title>
        <authorList>
            <person name="Goeker M."/>
        </authorList>
    </citation>
    <scope>NUCLEOTIDE SEQUENCE [LARGE SCALE GENOMIC DNA]</scope>
    <source>
        <strain evidence="14 15">DSM 27563</strain>
    </source>
</reference>
<dbReference type="Gene3D" id="2.60.200.40">
    <property type="match status" value="1"/>
</dbReference>
<keyword evidence="3" id="KW-0444">Lipid biosynthesis</keyword>
<name>A0ABS4KEI1_9FIRM</name>
<keyword evidence="10" id="KW-0443">Lipid metabolism</keyword>
<dbReference type="EC" id="2.7.1.107" evidence="14"/>
<keyword evidence="12" id="KW-1208">Phospholipid metabolism</keyword>
<evidence type="ECO:0000256" key="8">
    <source>
        <dbReference type="ARBA" id="ARBA00022840"/>
    </source>
</evidence>
<dbReference type="InterPro" id="IPR050187">
    <property type="entry name" value="Lipid_Phosphate_FormReg"/>
</dbReference>
<evidence type="ECO:0000256" key="11">
    <source>
        <dbReference type="ARBA" id="ARBA00023209"/>
    </source>
</evidence>
<dbReference type="Gene3D" id="3.40.50.10330">
    <property type="entry name" value="Probable inorganic polyphosphate/atp-NAD kinase, domain 1"/>
    <property type="match status" value="1"/>
</dbReference>
<protein>
    <submittedName>
        <fullName evidence="14">Diacylglycerol kinase (ATP)</fullName>
        <ecNumber evidence="14">2.7.1.107</ecNumber>
    </submittedName>
</protein>
<keyword evidence="4 14" id="KW-0808">Transferase</keyword>
<dbReference type="Proteomes" id="UP001519306">
    <property type="component" value="Unassembled WGS sequence"/>
</dbReference>
<dbReference type="PANTHER" id="PTHR12358">
    <property type="entry name" value="SPHINGOSINE KINASE"/>
    <property type="match status" value="1"/>
</dbReference>
<keyword evidence="5" id="KW-0479">Metal-binding</keyword>
<evidence type="ECO:0000256" key="10">
    <source>
        <dbReference type="ARBA" id="ARBA00023098"/>
    </source>
</evidence>
<evidence type="ECO:0000256" key="7">
    <source>
        <dbReference type="ARBA" id="ARBA00022777"/>
    </source>
</evidence>
<dbReference type="Pfam" id="PF00781">
    <property type="entry name" value="DAGK_cat"/>
    <property type="match status" value="1"/>
</dbReference>
<dbReference type="InterPro" id="IPR017438">
    <property type="entry name" value="ATP-NAD_kinase_N"/>
</dbReference>
<evidence type="ECO:0000259" key="13">
    <source>
        <dbReference type="PROSITE" id="PS50146"/>
    </source>
</evidence>
<dbReference type="InterPro" id="IPR016064">
    <property type="entry name" value="NAD/diacylglycerol_kinase_sf"/>
</dbReference>
<accession>A0ABS4KEI1</accession>
<dbReference type="PROSITE" id="PS50146">
    <property type="entry name" value="DAGK"/>
    <property type="match status" value="1"/>
</dbReference>
<dbReference type="InterPro" id="IPR045540">
    <property type="entry name" value="YegS/DAGK_C"/>
</dbReference>
<keyword evidence="11" id="KW-0594">Phospholipid biosynthesis</keyword>
<dbReference type="SUPFAM" id="SSF111331">
    <property type="entry name" value="NAD kinase/diacylglycerol kinase-like"/>
    <property type="match status" value="1"/>
</dbReference>
<dbReference type="InterPro" id="IPR001206">
    <property type="entry name" value="Diacylglycerol_kinase_cat_dom"/>
</dbReference>
<evidence type="ECO:0000313" key="14">
    <source>
        <dbReference type="EMBL" id="MBP2026177.1"/>
    </source>
</evidence>
<organism evidence="14 15">
    <name type="scientific">Peptoniphilus stercorisuis</name>
    <dbReference type="NCBI Taxonomy" id="1436965"/>
    <lineage>
        <taxon>Bacteria</taxon>
        <taxon>Bacillati</taxon>
        <taxon>Bacillota</taxon>
        <taxon>Tissierellia</taxon>
        <taxon>Tissierellales</taxon>
        <taxon>Peptoniphilaceae</taxon>
        <taxon>Peptoniphilus</taxon>
    </lineage>
</organism>
<evidence type="ECO:0000256" key="4">
    <source>
        <dbReference type="ARBA" id="ARBA00022679"/>
    </source>
</evidence>
<evidence type="ECO:0000256" key="9">
    <source>
        <dbReference type="ARBA" id="ARBA00022842"/>
    </source>
</evidence>
<dbReference type="InterPro" id="IPR005218">
    <property type="entry name" value="Diacylglycerol/lipid_kinase"/>
</dbReference>
<dbReference type="EMBL" id="JAGGLJ010000026">
    <property type="protein sequence ID" value="MBP2026177.1"/>
    <property type="molecule type" value="Genomic_DNA"/>
</dbReference>
<keyword evidence="15" id="KW-1185">Reference proteome</keyword>
<evidence type="ECO:0000256" key="12">
    <source>
        <dbReference type="ARBA" id="ARBA00023264"/>
    </source>
</evidence>
<keyword evidence="6" id="KW-0547">Nucleotide-binding</keyword>
<dbReference type="GO" id="GO:0004143">
    <property type="term" value="F:ATP-dependent diacylglycerol kinase activity"/>
    <property type="evidence" value="ECO:0007669"/>
    <property type="project" value="UniProtKB-EC"/>
</dbReference>
<evidence type="ECO:0000256" key="6">
    <source>
        <dbReference type="ARBA" id="ARBA00022741"/>
    </source>
</evidence>
<keyword evidence="8" id="KW-0067">ATP-binding</keyword>
<feature type="domain" description="DAGKc" evidence="13">
    <location>
        <begin position="1"/>
        <end position="128"/>
    </location>
</feature>
<evidence type="ECO:0000313" key="15">
    <source>
        <dbReference type="Proteomes" id="UP001519306"/>
    </source>
</evidence>
<keyword evidence="7 14" id="KW-0418">Kinase</keyword>
<comment type="similarity">
    <text evidence="2">Belongs to the diacylglycerol/lipid kinase family.</text>
</comment>
<dbReference type="Pfam" id="PF19279">
    <property type="entry name" value="YegS_C"/>
    <property type="match status" value="1"/>
</dbReference>
<dbReference type="SMART" id="SM00046">
    <property type="entry name" value="DAGKc"/>
    <property type="match status" value="1"/>
</dbReference>